<dbReference type="AlphaFoldDB" id="A0A221M9E1"/>
<evidence type="ECO:0000256" key="5">
    <source>
        <dbReference type="ARBA" id="ARBA00023136"/>
    </source>
</evidence>
<feature type="transmembrane region" description="Helical" evidence="6">
    <location>
        <begin position="87"/>
        <end position="107"/>
    </location>
</feature>
<keyword evidence="8" id="KW-1185">Reference proteome</keyword>
<feature type="transmembrane region" description="Helical" evidence="6">
    <location>
        <begin position="371"/>
        <end position="392"/>
    </location>
</feature>
<feature type="transmembrane region" description="Helical" evidence="6">
    <location>
        <begin position="178"/>
        <end position="199"/>
    </location>
</feature>
<evidence type="ECO:0000256" key="2">
    <source>
        <dbReference type="ARBA" id="ARBA00022475"/>
    </source>
</evidence>
<keyword evidence="5 6" id="KW-0472">Membrane</keyword>
<evidence type="ECO:0000256" key="1">
    <source>
        <dbReference type="ARBA" id="ARBA00004651"/>
    </source>
</evidence>
<reference evidence="7 8" key="1">
    <citation type="journal article" date="2003" name="Int. J. Syst. Evol. Microbiol.">
        <title>Virgibacillus carmonensis sp. nov., Virgibacillus necropolis sp. nov. and Virgibacillus picturae sp. nov., three novel species isolated from deteriorated mural paintings, transfer of the species of the genus salibacillus to Virgibacillus, as Virgibacillus marismortui comb. nov. and Virgibacillus salexigens comb. nov., and emended description of the genus Virgibacillus.</title>
        <authorList>
            <person name="Heyrman J."/>
            <person name="Logan N.A."/>
            <person name="Busse H.J."/>
            <person name="Balcaen A."/>
            <person name="Lebbe L."/>
            <person name="Rodriguez-Diaz M."/>
            <person name="Swings J."/>
            <person name="De Vos P."/>
        </authorList>
    </citation>
    <scope>NUCLEOTIDE SEQUENCE [LARGE SCALE GENOMIC DNA]</scope>
    <source>
        <strain evidence="7 8">LMG 19488</strain>
    </source>
</reference>
<dbReference type="OrthoDB" id="109075at2"/>
<dbReference type="PANTHER" id="PTHR30250:SF28">
    <property type="entry name" value="POLYSACCHARIDE BIOSYNTHESIS PROTEIN"/>
    <property type="match status" value="1"/>
</dbReference>
<dbReference type="InterPro" id="IPR050833">
    <property type="entry name" value="Poly_Biosynth_Transport"/>
</dbReference>
<dbReference type="KEGG" id="vne:CFK40_04010"/>
<keyword evidence="2" id="KW-1003">Cell membrane</keyword>
<dbReference type="Pfam" id="PF13440">
    <property type="entry name" value="Polysacc_synt_3"/>
    <property type="match status" value="1"/>
</dbReference>
<dbReference type="Proteomes" id="UP000204391">
    <property type="component" value="Chromosome"/>
</dbReference>
<feature type="transmembrane region" description="Helical" evidence="6">
    <location>
        <begin position="305"/>
        <end position="327"/>
    </location>
</feature>
<evidence type="ECO:0000256" key="6">
    <source>
        <dbReference type="SAM" id="Phobius"/>
    </source>
</evidence>
<keyword evidence="3 6" id="KW-0812">Transmembrane</keyword>
<dbReference type="PANTHER" id="PTHR30250">
    <property type="entry name" value="PST FAMILY PREDICTED COLANIC ACID TRANSPORTER"/>
    <property type="match status" value="1"/>
</dbReference>
<dbReference type="RefSeq" id="WP_089530809.1">
    <property type="nucleotide sequence ID" value="NZ_CP022437.1"/>
</dbReference>
<feature type="transmembrane region" description="Helical" evidence="6">
    <location>
        <begin position="398"/>
        <end position="418"/>
    </location>
</feature>
<evidence type="ECO:0000256" key="3">
    <source>
        <dbReference type="ARBA" id="ARBA00022692"/>
    </source>
</evidence>
<evidence type="ECO:0000256" key="4">
    <source>
        <dbReference type="ARBA" id="ARBA00022989"/>
    </source>
</evidence>
<dbReference type="EMBL" id="CP022437">
    <property type="protein sequence ID" value="ASN04230.1"/>
    <property type="molecule type" value="Genomic_DNA"/>
</dbReference>
<keyword evidence="4 6" id="KW-1133">Transmembrane helix</keyword>
<feature type="transmembrane region" description="Helical" evidence="6">
    <location>
        <begin position="119"/>
        <end position="139"/>
    </location>
</feature>
<organism evidence="7 8">
    <name type="scientific">Virgibacillus necropolis</name>
    <dbReference type="NCBI Taxonomy" id="163877"/>
    <lineage>
        <taxon>Bacteria</taxon>
        <taxon>Bacillati</taxon>
        <taxon>Bacillota</taxon>
        <taxon>Bacilli</taxon>
        <taxon>Bacillales</taxon>
        <taxon>Bacillaceae</taxon>
        <taxon>Virgibacillus</taxon>
    </lineage>
</organism>
<feature type="transmembrane region" description="Helical" evidence="6">
    <location>
        <begin position="50"/>
        <end position="75"/>
    </location>
</feature>
<feature type="transmembrane region" description="Helical" evidence="6">
    <location>
        <begin position="151"/>
        <end position="172"/>
    </location>
</feature>
<feature type="transmembrane region" description="Helical" evidence="6">
    <location>
        <begin position="12"/>
        <end position="38"/>
    </location>
</feature>
<gene>
    <name evidence="7" type="ORF">CFK40_04010</name>
</gene>
<dbReference type="GO" id="GO:0005886">
    <property type="term" value="C:plasma membrane"/>
    <property type="evidence" value="ECO:0007669"/>
    <property type="project" value="UniProtKB-SubCell"/>
</dbReference>
<protein>
    <submittedName>
        <fullName evidence="7">Polysaccharide biosynthesis protein</fullName>
    </submittedName>
</protein>
<accession>A0A221M9E1</accession>
<proteinExistence type="predicted"/>
<evidence type="ECO:0000313" key="8">
    <source>
        <dbReference type="Proteomes" id="UP000204391"/>
    </source>
</evidence>
<evidence type="ECO:0000313" key="7">
    <source>
        <dbReference type="EMBL" id="ASN04230.1"/>
    </source>
</evidence>
<sequence length="432" mass="47308">MKDKLVSLSRKPFVRNVFIMATGTAAAQIITMAFSPIITRMYGPESFGVLGVFMAMVGIIGPVAALTYPIAIVLPKSDANAKGLVRLALYITLIVTVVATLILILFNRPLARLLQIEEISPFLYLVPLVVLFSGVLQVVQQWLIRNKQFGITARVTSLHALLLQSSIVGVGLFYPMSIILVTLSTAGQALKAFMLFIGVRKSQSKGSKTTYKPVSLKKLAKKYRDFPLFRAPEVFLNAASQSLPILLLTSFFGPASAGFYTLGKTVLGAPSQLIGKSVGDVFYPRISEAAKNHENLSNLITKATIALGAIGIIPFGLVIIFGPWLFSFVFGENWVIAGEYARWIALWYFFGFMNKPCVRALPVLSAQAFHLIFTLLMLIIRVTVLAIGYYVFASDLVAIAFFGVSGAILNICLILITIRISKNYDNQYGDIK</sequence>
<comment type="subcellular location">
    <subcellularLocation>
        <location evidence="1">Cell membrane</location>
        <topology evidence="1">Multi-pass membrane protein</topology>
    </subcellularLocation>
</comment>
<name>A0A221M9E1_9BACI</name>